<dbReference type="PROSITE" id="PS50850">
    <property type="entry name" value="MFS"/>
    <property type="match status" value="1"/>
</dbReference>
<protein>
    <submittedName>
        <fullName evidence="9">MFS transporter</fullName>
    </submittedName>
</protein>
<evidence type="ECO:0000256" key="2">
    <source>
        <dbReference type="ARBA" id="ARBA00022448"/>
    </source>
</evidence>
<feature type="transmembrane region" description="Helical" evidence="7">
    <location>
        <begin position="278"/>
        <end position="296"/>
    </location>
</feature>
<feature type="transmembrane region" description="Helical" evidence="7">
    <location>
        <begin position="7"/>
        <end position="27"/>
    </location>
</feature>
<dbReference type="InterPro" id="IPR020846">
    <property type="entry name" value="MFS_dom"/>
</dbReference>
<dbReference type="InterPro" id="IPR036259">
    <property type="entry name" value="MFS_trans_sf"/>
</dbReference>
<dbReference type="PRINTS" id="PR01988">
    <property type="entry name" value="EXPORTERBACE"/>
</dbReference>
<evidence type="ECO:0000256" key="7">
    <source>
        <dbReference type="SAM" id="Phobius"/>
    </source>
</evidence>
<dbReference type="PANTHER" id="PTHR43266:SF2">
    <property type="entry name" value="MAJOR FACILITATOR SUPERFAMILY (MFS) PROFILE DOMAIN-CONTAINING PROTEIN"/>
    <property type="match status" value="1"/>
</dbReference>
<evidence type="ECO:0000256" key="3">
    <source>
        <dbReference type="ARBA" id="ARBA00022475"/>
    </source>
</evidence>
<feature type="transmembrane region" description="Helical" evidence="7">
    <location>
        <begin position="214"/>
        <end position="232"/>
    </location>
</feature>
<evidence type="ECO:0000256" key="4">
    <source>
        <dbReference type="ARBA" id="ARBA00022692"/>
    </source>
</evidence>
<dbReference type="InterPro" id="IPR022324">
    <property type="entry name" value="Bacilysin_exporter_BacE_put"/>
</dbReference>
<feature type="transmembrane region" description="Helical" evidence="7">
    <location>
        <begin position="367"/>
        <end position="390"/>
    </location>
</feature>
<evidence type="ECO:0000256" key="6">
    <source>
        <dbReference type="ARBA" id="ARBA00023136"/>
    </source>
</evidence>
<accession>A0ABS9H3J8</accession>
<dbReference type="InterPro" id="IPR011701">
    <property type="entry name" value="MFS"/>
</dbReference>
<keyword evidence="3" id="KW-1003">Cell membrane</keyword>
<feature type="transmembrane region" description="Helical" evidence="7">
    <location>
        <begin position="302"/>
        <end position="327"/>
    </location>
</feature>
<keyword evidence="5 7" id="KW-1133">Transmembrane helix</keyword>
<dbReference type="Proteomes" id="UP001649381">
    <property type="component" value="Unassembled WGS sequence"/>
</dbReference>
<keyword evidence="6 7" id="KW-0472">Membrane</keyword>
<keyword evidence="2" id="KW-0813">Transport</keyword>
<feature type="transmembrane region" description="Helical" evidence="7">
    <location>
        <begin position="72"/>
        <end position="90"/>
    </location>
</feature>
<reference evidence="9 10" key="1">
    <citation type="submission" date="2022-01" db="EMBL/GenBank/DDBJ databases">
        <title>Alkalihalobacillus sp. EGI L200015, a novel bacterium isolated from a salt lake sediment.</title>
        <authorList>
            <person name="Gao L."/>
            <person name="Fang B.-Z."/>
            <person name="Li W.-J."/>
        </authorList>
    </citation>
    <scope>NUCLEOTIDE SEQUENCE [LARGE SCALE GENOMIC DNA]</scope>
    <source>
        <strain evidence="9 10">KCTC 12718</strain>
    </source>
</reference>
<feature type="transmembrane region" description="Helical" evidence="7">
    <location>
        <begin position="130"/>
        <end position="156"/>
    </location>
</feature>
<feature type="domain" description="Major facilitator superfamily (MFS) profile" evidence="8">
    <location>
        <begin position="1"/>
        <end position="396"/>
    </location>
</feature>
<dbReference type="CDD" id="cd06173">
    <property type="entry name" value="MFS_MefA_like"/>
    <property type="match status" value="1"/>
</dbReference>
<keyword evidence="4 7" id="KW-0812">Transmembrane</keyword>
<evidence type="ECO:0000259" key="8">
    <source>
        <dbReference type="PROSITE" id="PS50850"/>
    </source>
</evidence>
<organism evidence="9 10">
    <name type="scientific">Pseudalkalibacillus berkeleyi</name>
    <dbReference type="NCBI Taxonomy" id="1069813"/>
    <lineage>
        <taxon>Bacteria</taxon>
        <taxon>Bacillati</taxon>
        <taxon>Bacillota</taxon>
        <taxon>Bacilli</taxon>
        <taxon>Bacillales</taxon>
        <taxon>Fictibacillaceae</taxon>
        <taxon>Pseudalkalibacillus</taxon>
    </lineage>
</organism>
<dbReference type="Pfam" id="PF07690">
    <property type="entry name" value="MFS_1"/>
    <property type="match status" value="2"/>
</dbReference>
<sequence>MSEWKKPILLISAIGVSQIGNWIYLIALNITILDLTGSAAAVAGLYIIRPIAILLTNTWSGSVIDRVNKRKLMIFIDIVRGILVFTIPFIGELWIIYLLLLLINTFGTFFGPVSSVYITKLIPYQRRKRFNSIMSMTGSGAFLTGPATAGVLIIYFGTELCIIINAATFMICAFFIFLLPNVDENTNGARDPIGWKTIVNDWKVVEMFSIKAKYFLVVYILFQSAMLIGFALDSQEVTFIKQNLELSDRDYGFIVSLTGLGAISGGIFSAMATKKIPLKFYLGVGMLLTSLGYVMFYSSINFITATIAFVFLGFFMAFANTGFATYFQNNVPVEIMGRFGSITDMIQGIIQIGFTLILGFLAEWFSLQFICIVFSLVGTFMALVLLTIILKSPSSSYFNENSKVING</sequence>
<dbReference type="RefSeq" id="WP_236338795.1">
    <property type="nucleotide sequence ID" value="NZ_JAKIJS010000005.1"/>
</dbReference>
<comment type="subcellular location">
    <subcellularLocation>
        <location evidence="1">Cell membrane</location>
        <topology evidence="1">Multi-pass membrane protein</topology>
    </subcellularLocation>
</comment>
<dbReference type="PANTHER" id="PTHR43266">
    <property type="entry name" value="MACROLIDE-EFFLUX PROTEIN"/>
    <property type="match status" value="1"/>
</dbReference>
<feature type="transmembrane region" description="Helical" evidence="7">
    <location>
        <begin position="162"/>
        <end position="180"/>
    </location>
</feature>
<proteinExistence type="predicted"/>
<evidence type="ECO:0000313" key="9">
    <source>
        <dbReference type="EMBL" id="MCF6139527.1"/>
    </source>
</evidence>
<evidence type="ECO:0000313" key="10">
    <source>
        <dbReference type="Proteomes" id="UP001649381"/>
    </source>
</evidence>
<evidence type="ECO:0000256" key="5">
    <source>
        <dbReference type="ARBA" id="ARBA00022989"/>
    </source>
</evidence>
<feature type="transmembrane region" description="Helical" evidence="7">
    <location>
        <begin position="339"/>
        <end position="361"/>
    </location>
</feature>
<feature type="transmembrane region" description="Helical" evidence="7">
    <location>
        <begin position="96"/>
        <end position="118"/>
    </location>
</feature>
<dbReference type="SUPFAM" id="SSF103473">
    <property type="entry name" value="MFS general substrate transporter"/>
    <property type="match status" value="1"/>
</dbReference>
<dbReference type="Gene3D" id="1.20.1250.20">
    <property type="entry name" value="MFS general substrate transporter like domains"/>
    <property type="match status" value="1"/>
</dbReference>
<comment type="caution">
    <text evidence="9">The sequence shown here is derived from an EMBL/GenBank/DDBJ whole genome shotgun (WGS) entry which is preliminary data.</text>
</comment>
<name>A0ABS9H3J8_9BACL</name>
<feature type="transmembrane region" description="Helical" evidence="7">
    <location>
        <begin position="39"/>
        <end position="60"/>
    </location>
</feature>
<gene>
    <name evidence="9" type="ORF">L2716_17565</name>
</gene>
<keyword evidence="10" id="KW-1185">Reference proteome</keyword>
<feature type="transmembrane region" description="Helical" evidence="7">
    <location>
        <begin position="252"/>
        <end position="271"/>
    </location>
</feature>
<dbReference type="EMBL" id="JAKIJS010000005">
    <property type="protein sequence ID" value="MCF6139527.1"/>
    <property type="molecule type" value="Genomic_DNA"/>
</dbReference>
<evidence type="ECO:0000256" key="1">
    <source>
        <dbReference type="ARBA" id="ARBA00004651"/>
    </source>
</evidence>